<dbReference type="SUPFAM" id="SSF82866">
    <property type="entry name" value="Multidrug efflux transporter AcrB transmembrane domain"/>
    <property type="match status" value="2"/>
</dbReference>
<dbReference type="Gene3D" id="3.30.70.1320">
    <property type="entry name" value="Multidrug efflux transporter AcrB pore domain like"/>
    <property type="match status" value="1"/>
</dbReference>
<feature type="transmembrane region" description="Helical" evidence="1">
    <location>
        <begin position="426"/>
        <end position="446"/>
    </location>
</feature>
<dbReference type="Gene3D" id="3.30.2090.10">
    <property type="entry name" value="Multidrug efflux transporter AcrB TolC docking domain, DN and DC subdomains"/>
    <property type="match status" value="2"/>
</dbReference>
<dbReference type="PANTHER" id="PTHR32063:SF24">
    <property type="entry name" value="CATION EFFLUX SYSTEM (ACRB_ACRD_ACRF FAMILY)"/>
    <property type="match status" value="1"/>
</dbReference>
<evidence type="ECO:0000313" key="3">
    <source>
        <dbReference type="Proteomes" id="UP000027142"/>
    </source>
</evidence>
<feature type="transmembrane region" description="Helical" evidence="1">
    <location>
        <begin position="458"/>
        <end position="483"/>
    </location>
</feature>
<evidence type="ECO:0000313" key="2">
    <source>
        <dbReference type="EMBL" id="AIC93398.1"/>
    </source>
</evidence>
<dbReference type="Gene3D" id="1.20.1640.10">
    <property type="entry name" value="Multidrug efflux transporter AcrB transmembrane domain"/>
    <property type="match status" value="2"/>
</dbReference>
<organism evidence="2 3">
    <name type="scientific">Shouchella lehensis G1</name>
    <dbReference type="NCBI Taxonomy" id="1246626"/>
    <lineage>
        <taxon>Bacteria</taxon>
        <taxon>Bacillati</taxon>
        <taxon>Bacillota</taxon>
        <taxon>Bacilli</taxon>
        <taxon>Bacillales</taxon>
        <taxon>Bacillaceae</taxon>
        <taxon>Shouchella</taxon>
    </lineage>
</organism>
<protein>
    <submittedName>
        <fullName evidence="2">Multidrug efflux system transporter protein</fullName>
    </submittedName>
</protein>
<sequence length="1014" mass="110220">MRWIIDRPKLTVLFFTMLTIVGAISFTQLSQREIPEFEPPIGQIITAYPGASSEEVERQITSQIEGILSEYEEITSYESVSAPSLSLITVELDESVGKESTIWNDVSQKVNGLSSTLPDDALNPEVETDLGDQGLATYQITYNDDVDMDELLQLIDLYEEKLSSLVDITGVDVQGVVEKEIAVRLDAEAMEENNLSYAQVLGVLQGEETTSPIGEWETEGAIVPVNMETYQDVSSFNNLPVGVDEEGNIVRLQDVGVMEKSYKAREEAVQFNGERALSLTFTLQSGSSVPAAQNELDGYVDELESELPAGAKMELLYSQSDLVSELFVDLAWSFGFAFLAVLIVCSLGLRIGSAISVAIAVPVSLSIGSLALPFANVDLNQISLIAYILVLAILVDDAIVVNDNIERQLRLGKPAKEAARKGTTEVLGSVITSTIIVVFTFFPILFLPSGAGEFIRPLPVVVISAIVASTAVGLIGVPVYRVWRERRKPTKQDGRSAGLAGPLLEKGGNWYGRKLMKGVVNHPFIVAFTGLIVGTAAYALIPWIPIEFFPDSDREEVFVETTLADGTPLAQTEEEAEAIASWLGQHDFVRSVSTYSGTSIPRLFNANGGSEESQNLANFLVFIDKEEIEARTAMDLWSETLPEAFSVIETYEVSIIESGPPVGAPIAIDISGPSIDVLMMKSAEAKELLLNVDGVLNVDDTIGNPVQSYVVELNREAMEENGLTSDELSQSLAVLGEGIPLGTFDEDGDLLDWRLVIEGDERELLGTVTIAGETGNRVPLADVVSLSEEEIQPRIPRQQGERTVTVRAFPAENQSADDIIAEVEDELLALEESDYSVQIGGETSERTEVFVQIGQIFLIVVFLILIAMVIQFYSLTIPFIVLSAVYLAFSGAMIGLFLTQTGLGFMSLMGGVSLAGIVVRNGIVLIEFIEQRRKEGLLPKEAVMLAAEQRFRPIVLTSLVTIAGLIPIAFGNSTLFQPLGITIVSGALFSAILTLFVVPALYLVRVRWKEGKLE</sequence>
<dbReference type="RefSeq" id="WP_038477426.1">
    <property type="nucleotide sequence ID" value="NZ_CP003923.1"/>
</dbReference>
<feature type="transmembrane region" description="Helical" evidence="1">
    <location>
        <begin position="354"/>
        <end position="372"/>
    </location>
</feature>
<keyword evidence="1" id="KW-0472">Membrane</keyword>
<gene>
    <name evidence="2" type="ORF">BleG1_0790</name>
</gene>
<dbReference type="PRINTS" id="PR00702">
    <property type="entry name" value="ACRIFLAVINRP"/>
</dbReference>
<dbReference type="Proteomes" id="UP000027142">
    <property type="component" value="Chromosome"/>
</dbReference>
<dbReference type="Pfam" id="PF00873">
    <property type="entry name" value="ACR_tran"/>
    <property type="match status" value="1"/>
</dbReference>
<feature type="transmembrane region" description="Helical" evidence="1">
    <location>
        <begin position="849"/>
        <end position="870"/>
    </location>
</feature>
<dbReference type="PATRIC" id="fig|1246626.3.peg.789"/>
<feature type="transmembrane region" description="Helical" evidence="1">
    <location>
        <begin position="326"/>
        <end position="347"/>
    </location>
</feature>
<dbReference type="Gene3D" id="3.30.70.1430">
    <property type="entry name" value="Multidrug efflux transporter AcrB pore domain"/>
    <property type="match status" value="2"/>
</dbReference>
<feature type="transmembrane region" description="Helical" evidence="1">
    <location>
        <begin position="976"/>
        <end position="1004"/>
    </location>
</feature>
<dbReference type="Gene3D" id="3.30.70.1440">
    <property type="entry name" value="Multidrug efflux transporter AcrB pore domain"/>
    <property type="match status" value="1"/>
</dbReference>
<dbReference type="HOGENOM" id="CLU_002755_1_2_9"/>
<dbReference type="OrthoDB" id="9757876at2"/>
<dbReference type="InterPro" id="IPR027463">
    <property type="entry name" value="AcrB_DN_DC_subdom"/>
</dbReference>
<dbReference type="PANTHER" id="PTHR32063">
    <property type="match status" value="1"/>
</dbReference>
<dbReference type="SUPFAM" id="SSF82714">
    <property type="entry name" value="Multidrug efflux transporter AcrB TolC docking domain, DN and DC subdomains"/>
    <property type="match status" value="2"/>
</dbReference>
<keyword evidence="3" id="KW-1185">Reference proteome</keyword>
<dbReference type="InterPro" id="IPR001036">
    <property type="entry name" value="Acrflvin-R"/>
</dbReference>
<accession>A0A060LYN6</accession>
<dbReference type="GO" id="GO:0005886">
    <property type="term" value="C:plasma membrane"/>
    <property type="evidence" value="ECO:0007669"/>
    <property type="project" value="TreeGrafter"/>
</dbReference>
<dbReference type="eggNOG" id="COG0841">
    <property type="taxonomic scope" value="Bacteria"/>
</dbReference>
<feature type="transmembrane region" description="Helical" evidence="1">
    <location>
        <begin position="904"/>
        <end position="929"/>
    </location>
</feature>
<dbReference type="EMBL" id="CP003923">
    <property type="protein sequence ID" value="AIC93398.1"/>
    <property type="molecule type" value="Genomic_DNA"/>
</dbReference>
<feature type="transmembrane region" description="Helical" evidence="1">
    <location>
        <begin position="877"/>
        <end position="898"/>
    </location>
</feature>
<proteinExistence type="predicted"/>
<dbReference type="SUPFAM" id="SSF82693">
    <property type="entry name" value="Multidrug efflux transporter AcrB pore domain, PN1, PN2, PC1 and PC2 subdomains"/>
    <property type="match status" value="2"/>
</dbReference>
<dbReference type="AlphaFoldDB" id="A0A060LYN6"/>
<feature type="transmembrane region" description="Helical" evidence="1">
    <location>
        <begin position="523"/>
        <end position="544"/>
    </location>
</feature>
<keyword evidence="1" id="KW-0812">Transmembrane</keyword>
<evidence type="ECO:0000256" key="1">
    <source>
        <dbReference type="SAM" id="Phobius"/>
    </source>
</evidence>
<feature type="transmembrane region" description="Helical" evidence="1">
    <location>
        <begin position="384"/>
        <end position="405"/>
    </location>
</feature>
<dbReference type="GO" id="GO:0042910">
    <property type="term" value="F:xenobiotic transmembrane transporter activity"/>
    <property type="evidence" value="ECO:0007669"/>
    <property type="project" value="TreeGrafter"/>
</dbReference>
<dbReference type="KEGG" id="ble:BleG1_0790"/>
<name>A0A060LYN6_9BACI</name>
<feature type="transmembrane region" description="Helical" evidence="1">
    <location>
        <begin position="950"/>
        <end position="970"/>
    </location>
</feature>
<reference evidence="2 3" key="1">
    <citation type="journal article" date="2014" name="Gene">
        <title>A comparative genomic analysis of the alkalitolerant soil bacterium Bacillus lehensis G1.</title>
        <authorList>
            <person name="Noor Y.M."/>
            <person name="Samsulrizal N.H."/>
            <person name="Jema'on N.A."/>
            <person name="Low K.O."/>
            <person name="Ramli A.N."/>
            <person name="Alias N.I."/>
            <person name="Damis S.I."/>
            <person name="Fuzi S.F."/>
            <person name="Isa M.N."/>
            <person name="Murad A.M."/>
            <person name="Raih M.F."/>
            <person name="Bakar F.D."/>
            <person name="Najimudin N."/>
            <person name="Mahadi N.M."/>
            <person name="Illias R.M."/>
        </authorList>
    </citation>
    <scope>NUCLEOTIDE SEQUENCE [LARGE SCALE GENOMIC DNA]</scope>
    <source>
        <strain evidence="2 3">G1</strain>
    </source>
</reference>
<keyword evidence="1" id="KW-1133">Transmembrane helix</keyword>
<dbReference type="STRING" id="1246626.BleG1_0790"/>